<dbReference type="Proteomes" id="UP000296374">
    <property type="component" value="Chromosome"/>
</dbReference>
<dbReference type="EMBL" id="CP038439">
    <property type="protein sequence ID" value="QBX34605.1"/>
    <property type="molecule type" value="Genomic_DNA"/>
</dbReference>
<organism evidence="1 2">
    <name type="scientific">Paracoccus liaowanqingii</name>
    <dbReference type="NCBI Taxonomy" id="2560053"/>
    <lineage>
        <taxon>Bacteria</taxon>
        <taxon>Pseudomonadati</taxon>
        <taxon>Pseudomonadota</taxon>
        <taxon>Alphaproteobacteria</taxon>
        <taxon>Rhodobacterales</taxon>
        <taxon>Paracoccaceae</taxon>
        <taxon>Paracoccus</taxon>
    </lineage>
</organism>
<gene>
    <name evidence="1" type="ORF">E4191_07685</name>
</gene>
<sequence length="94" mass="10076">MRDGFLDGIKSGRGEPGISTTVQIVREAIAIITRGKPFNVEAMEGLPIWRTNAERSAVPAVISIYGIDLKNGMAIMPSNRADAPADARERHGTA</sequence>
<accession>A0A4P7HKG7</accession>
<evidence type="ECO:0000313" key="2">
    <source>
        <dbReference type="Proteomes" id="UP000296374"/>
    </source>
</evidence>
<reference evidence="2" key="1">
    <citation type="submission" date="2019-03" db="EMBL/GenBank/DDBJ databases">
        <authorList>
            <person name="Li J."/>
        </authorList>
    </citation>
    <scope>NUCLEOTIDE SEQUENCE [LARGE SCALE GENOMIC DNA]</scope>
    <source>
        <strain evidence="2">2251</strain>
    </source>
</reference>
<dbReference type="RefSeq" id="WP_135312894.1">
    <property type="nucleotide sequence ID" value="NZ_CP038439.1"/>
</dbReference>
<dbReference type="AlphaFoldDB" id="A0A4P7HKG7"/>
<name>A0A4P7HKG7_9RHOB</name>
<protein>
    <submittedName>
        <fullName evidence="1">Uncharacterized protein</fullName>
    </submittedName>
</protein>
<proteinExistence type="predicted"/>
<evidence type="ECO:0000313" key="1">
    <source>
        <dbReference type="EMBL" id="QBX34605.1"/>
    </source>
</evidence>
<dbReference type="KEGG" id="plia:E4191_07685"/>